<dbReference type="Ensembl" id="ENSGEVT00005029592.1">
    <property type="protein sequence ID" value="ENSGEVP00005028142.1"/>
    <property type="gene ID" value="ENSGEVG00005019827.1"/>
</dbReference>
<dbReference type="InterPro" id="IPR035899">
    <property type="entry name" value="DBL_dom_sf"/>
</dbReference>
<accession>A0A8C4YNJ9</accession>
<dbReference type="AlphaFoldDB" id="A0A8C4YNJ9"/>
<dbReference type="GO" id="GO:0007010">
    <property type="term" value="P:cytoskeleton organization"/>
    <property type="evidence" value="ECO:0007669"/>
    <property type="project" value="TreeGrafter"/>
</dbReference>
<dbReference type="PANTHER" id="PTHR12673:SF98">
    <property type="entry name" value="FYVE, RHOGEF AND PH DOMAIN-CONTAINING PROTEIN 4"/>
    <property type="match status" value="1"/>
</dbReference>
<evidence type="ECO:0000256" key="1">
    <source>
        <dbReference type="SAM" id="MobiDB-lite"/>
    </source>
</evidence>
<evidence type="ECO:0000313" key="3">
    <source>
        <dbReference type="Proteomes" id="UP000694390"/>
    </source>
</evidence>
<proteinExistence type="predicted"/>
<feature type="compositionally biased region" description="Polar residues" evidence="1">
    <location>
        <begin position="1"/>
        <end position="11"/>
    </location>
</feature>
<dbReference type="PANTHER" id="PTHR12673">
    <property type="entry name" value="FACIOGENITAL DYSPLASIA PROTEIN"/>
    <property type="match status" value="1"/>
</dbReference>
<evidence type="ECO:0000313" key="2">
    <source>
        <dbReference type="Ensembl" id="ENSGEVP00005028142.1"/>
    </source>
</evidence>
<feature type="region of interest" description="Disordered" evidence="1">
    <location>
        <begin position="1"/>
        <end position="78"/>
    </location>
</feature>
<dbReference type="GO" id="GO:0046847">
    <property type="term" value="P:filopodium assembly"/>
    <property type="evidence" value="ECO:0007669"/>
    <property type="project" value="TreeGrafter"/>
</dbReference>
<sequence length="239" mass="26550">MEEVTPTSVSCVSKEKPSKVSDLISRFEGGGPSSPSDLKKESSVVKVAKSQGRYESASPQPKLISQHPLQKQGNNTDQTQVVQKHTANGVVAQSQMECNDNKLLEHSTNTSTPASDIVINSNLVNGEQESTTTEPLQATMICTGQTLDCCRTPGRDTLFPSENETVETNTNVEEKQNEELSKEDEHVEAKETDEQKRHKIADELLHTERAYVSRLDLLDKVNFALRNASFFYLHILQFT</sequence>
<dbReference type="InterPro" id="IPR051092">
    <property type="entry name" value="FYVE_RhoGEF_PH"/>
</dbReference>
<dbReference type="OrthoDB" id="660555at2759"/>
<dbReference type="Gene3D" id="1.20.900.10">
    <property type="entry name" value="Dbl homology (DH) domain"/>
    <property type="match status" value="1"/>
</dbReference>
<feature type="compositionally biased region" description="Polar residues" evidence="1">
    <location>
        <begin position="67"/>
        <end position="78"/>
    </location>
</feature>
<reference evidence="2" key="1">
    <citation type="submission" date="2025-08" db="UniProtKB">
        <authorList>
            <consortium name="Ensembl"/>
        </authorList>
    </citation>
    <scope>IDENTIFICATION</scope>
</reference>
<reference evidence="2" key="2">
    <citation type="submission" date="2025-09" db="UniProtKB">
        <authorList>
            <consortium name="Ensembl"/>
        </authorList>
    </citation>
    <scope>IDENTIFICATION</scope>
</reference>
<dbReference type="GO" id="GO:0005737">
    <property type="term" value="C:cytoplasm"/>
    <property type="evidence" value="ECO:0007669"/>
    <property type="project" value="TreeGrafter"/>
</dbReference>
<dbReference type="SUPFAM" id="SSF48065">
    <property type="entry name" value="DBL homology domain (DH-domain)"/>
    <property type="match status" value="1"/>
</dbReference>
<keyword evidence="3" id="KW-1185">Reference proteome</keyword>
<dbReference type="GeneTree" id="ENSGT00940000155765"/>
<feature type="region of interest" description="Disordered" evidence="1">
    <location>
        <begin position="169"/>
        <end position="195"/>
    </location>
</feature>
<organism evidence="2 3">
    <name type="scientific">Gopherus evgoodei</name>
    <name type="common">Goodes thornscrub tortoise</name>
    <dbReference type="NCBI Taxonomy" id="1825980"/>
    <lineage>
        <taxon>Eukaryota</taxon>
        <taxon>Metazoa</taxon>
        <taxon>Chordata</taxon>
        <taxon>Craniata</taxon>
        <taxon>Vertebrata</taxon>
        <taxon>Euteleostomi</taxon>
        <taxon>Archelosauria</taxon>
        <taxon>Testudinata</taxon>
        <taxon>Testudines</taxon>
        <taxon>Cryptodira</taxon>
        <taxon>Durocryptodira</taxon>
        <taxon>Testudinoidea</taxon>
        <taxon>Testudinidae</taxon>
        <taxon>Gopherus</taxon>
    </lineage>
</organism>
<dbReference type="Proteomes" id="UP000694390">
    <property type="component" value="Unassembled WGS sequence"/>
</dbReference>
<feature type="compositionally biased region" description="Basic and acidic residues" evidence="1">
    <location>
        <begin position="172"/>
        <end position="195"/>
    </location>
</feature>
<name>A0A8C4YNJ9_9SAUR</name>
<protein>
    <submittedName>
        <fullName evidence="2">Uncharacterized protein</fullName>
    </submittedName>
</protein>
<dbReference type="GO" id="GO:0005085">
    <property type="term" value="F:guanyl-nucleotide exchange factor activity"/>
    <property type="evidence" value="ECO:0007669"/>
    <property type="project" value="TreeGrafter"/>
</dbReference>